<dbReference type="Proteomes" id="UP000317650">
    <property type="component" value="Chromosome 10"/>
</dbReference>
<feature type="region of interest" description="Disordered" evidence="1">
    <location>
        <begin position="68"/>
        <end position="99"/>
    </location>
</feature>
<comment type="caution">
    <text evidence="2">The sequence shown here is derived from an EMBL/GenBank/DDBJ whole genome shotgun (WGS) entry which is preliminary data.</text>
</comment>
<name>A0A4S8IZC7_MUSBA</name>
<dbReference type="STRING" id="52838.A0A4S8IZC7"/>
<accession>A0A4S8IZC7</accession>
<dbReference type="AlphaFoldDB" id="A0A4S8IZC7"/>
<protein>
    <submittedName>
        <fullName evidence="2">Uncharacterized protein</fullName>
    </submittedName>
</protein>
<proteinExistence type="predicted"/>
<evidence type="ECO:0000313" key="2">
    <source>
        <dbReference type="EMBL" id="THU54301.1"/>
    </source>
</evidence>
<sequence>MMLYSSSDRSLCWREEAGQGDRTGQVEGRGQQHHRERRTKDQREQAPLQEEQLMMLYSSSDRSLCWREEAGQGDRTGQVEGRGQQHHRERRTKDQREQAPLQEEQYALIGLQLLEPNEFMVSTSRRGFKEKWTGWTKVVYRCVCAMCGKQVLDTKLYKQSNV</sequence>
<organism evidence="2 3">
    <name type="scientific">Musa balbisiana</name>
    <name type="common">Banana</name>
    <dbReference type="NCBI Taxonomy" id="52838"/>
    <lineage>
        <taxon>Eukaryota</taxon>
        <taxon>Viridiplantae</taxon>
        <taxon>Streptophyta</taxon>
        <taxon>Embryophyta</taxon>
        <taxon>Tracheophyta</taxon>
        <taxon>Spermatophyta</taxon>
        <taxon>Magnoliopsida</taxon>
        <taxon>Liliopsida</taxon>
        <taxon>Zingiberales</taxon>
        <taxon>Musaceae</taxon>
        <taxon>Musa</taxon>
    </lineage>
</organism>
<evidence type="ECO:0000313" key="3">
    <source>
        <dbReference type="Proteomes" id="UP000317650"/>
    </source>
</evidence>
<feature type="region of interest" description="Disordered" evidence="1">
    <location>
        <begin position="1"/>
        <end position="49"/>
    </location>
</feature>
<keyword evidence="3" id="KW-1185">Reference proteome</keyword>
<reference evidence="2 3" key="1">
    <citation type="journal article" date="2019" name="Nat. Plants">
        <title>Genome sequencing of Musa balbisiana reveals subgenome evolution and function divergence in polyploid bananas.</title>
        <authorList>
            <person name="Yao X."/>
        </authorList>
    </citation>
    <scope>NUCLEOTIDE SEQUENCE [LARGE SCALE GENOMIC DNA]</scope>
    <source>
        <strain evidence="3">cv. DH-PKW</strain>
        <tissue evidence="2">Leaves</tissue>
    </source>
</reference>
<evidence type="ECO:0000256" key="1">
    <source>
        <dbReference type="SAM" id="MobiDB-lite"/>
    </source>
</evidence>
<dbReference type="EMBL" id="PYDT01000008">
    <property type="protein sequence ID" value="THU54301.1"/>
    <property type="molecule type" value="Genomic_DNA"/>
</dbReference>
<gene>
    <name evidence="2" type="ORF">C4D60_Mb10t23630</name>
</gene>